<feature type="region of interest" description="Disordered" evidence="1">
    <location>
        <begin position="187"/>
        <end position="485"/>
    </location>
</feature>
<feature type="compositionally biased region" description="Low complexity" evidence="1">
    <location>
        <begin position="347"/>
        <end position="358"/>
    </location>
</feature>
<feature type="compositionally biased region" description="Polar residues" evidence="1">
    <location>
        <begin position="424"/>
        <end position="449"/>
    </location>
</feature>
<feature type="compositionally biased region" description="Polar residues" evidence="1">
    <location>
        <begin position="92"/>
        <end position="104"/>
    </location>
</feature>
<feature type="compositionally biased region" description="Basic and acidic residues" evidence="1">
    <location>
        <begin position="217"/>
        <end position="226"/>
    </location>
</feature>
<reference evidence="2" key="1">
    <citation type="submission" date="2021-03" db="EMBL/GenBank/DDBJ databases">
        <authorList>
            <person name="Tagirdzhanova G."/>
        </authorList>
    </citation>
    <scope>NUCLEOTIDE SEQUENCE</scope>
</reference>
<evidence type="ECO:0000256" key="1">
    <source>
        <dbReference type="SAM" id="MobiDB-lite"/>
    </source>
</evidence>
<evidence type="ECO:0000313" key="3">
    <source>
        <dbReference type="Proteomes" id="UP000664203"/>
    </source>
</evidence>
<dbReference type="Proteomes" id="UP000664203">
    <property type="component" value="Unassembled WGS sequence"/>
</dbReference>
<evidence type="ECO:0000313" key="2">
    <source>
        <dbReference type="EMBL" id="CAF9928334.1"/>
    </source>
</evidence>
<feature type="region of interest" description="Disordered" evidence="1">
    <location>
        <begin position="1"/>
        <end position="151"/>
    </location>
</feature>
<dbReference type="EMBL" id="CAJPDR010000248">
    <property type="protein sequence ID" value="CAF9928334.1"/>
    <property type="molecule type" value="Genomic_DNA"/>
</dbReference>
<protein>
    <submittedName>
        <fullName evidence="2">Uncharacterized protein</fullName>
    </submittedName>
</protein>
<feature type="compositionally biased region" description="Basic and acidic residues" evidence="1">
    <location>
        <begin position="309"/>
        <end position="323"/>
    </location>
</feature>
<sequence>MPLKQAETSQKNPRGSRRPLQKSATSTPPQLSSIQKDAELAVAGRSREPDQPTRILRRVDHGTATDFSVVDNLAIPNPSTPPRPRSMYDGFSNGQYQGNQSAPDMNQRRKKGRKSQGGITRASGVRRPNPMDAPISVLSQQPLTPIRPNETPVKAYAGPTFHASPAASSLPIPKFLSKSVPNVDKTSSLKSMMEQETVDTTSESESSPFMENSQLIQDRRARKDSPLDVFFQADRDAKAKAQLETPAGSNGLRSETQKDVRHHSRQPTDSSLCGMFPLEMDGAAQETPDSTNENQSITPAPKTMTESGYKNEQRKAQTLELKKLLYSPKPQRAVSSSPRSGTPFQDLGSPSPKTTPSGGSLGPVPDVTSRGQQRHAALLALAQKQISGIGTNNESATQRPPSSNLWKEISVPSSPGIRPPELPATSTQSHVQKISTNPINGHTQQQQKSYAPPCSPFSSAFTPPAKPPGGFQSTPSRHSKDAKSIEEDLRRILKLDVLGGDSVTGVRS</sequence>
<proteinExistence type="predicted"/>
<gene>
    <name evidence="2" type="ORF">ALECFALPRED_004004</name>
</gene>
<feature type="compositionally biased region" description="Polar residues" evidence="1">
    <location>
        <begin position="384"/>
        <end position="405"/>
    </location>
</feature>
<name>A0A8H3FS32_9LECA</name>
<dbReference type="AlphaFoldDB" id="A0A8H3FS32"/>
<feature type="compositionally biased region" description="Polar residues" evidence="1">
    <location>
        <begin position="1"/>
        <end position="13"/>
    </location>
</feature>
<dbReference type="GO" id="GO:0016071">
    <property type="term" value="P:mRNA metabolic process"/>
    <property type="evidence" value="ECO:0007669"/>
    <property type="project" value="UniProtKB-ARBA"/>
</dbReference>
<organism evidence="2 3">
    <name type="scientific">Alectoria fallacina</name>
    <dbReference type="NCBI Taxonomy" id="1903189"/>
    <lineage>
        <taxon>Eukaryota</taxon>
        <taxon>Fungi</taxon>
        <taxon>Dikarya</taxon>
        <taxon>Ascomycota</taxon>
        <taxon>Pezizomycotina</taxon>
        <taxon>Lecanoromycetes</taxon>
        <taxon>OSLEUM clade</taxon>
        <taxon>Lecanoromycetidae</taxon>
        <taxon>Lecanorales</taxon>
        <taxon>Lecanorineae</taxon>
        <taxon>Parmeliaceae</taxon>
        <taxon>Alectoria</taxon>
    </lineage>
</organism>
<dbReference type="Pfam" id="PF15365">
    <property type="entry name" value="PNRC"/>
    <property type="match status" value="1"/>
</dbReference>
<accession>A0A8H3FS32</accession>
<feature type="compositionally biased region" description="Low complexity" evidence="1">
    <location>
        <begin position="194"/>
        <end position="207"/>
    </location>
</feature>
<dbReference type="OrthoDB" id="2142961at2759"/>
<feature type="compositionally biased region" description="Basic and acidic residues" evidence="1">
    <location>
        <begin position="45"/>
        <end position="63"/>
    </location>
</feature>
<comment type="caution">
    <text evidence="2">The sequence shown here is derived from an EMBL/GenBank/DDBJ whole genome shotgun (WGS) entry which is preliminary data.</text>
</comment>
<feature type="compositionally biased region" description="Polar residues" evidence="1">
    <location>
        <begin position="333"/>
        <end position="343"/>
    </location>
</feature>
<dbReference type="InterPro" id="IPR028322">
    <property type="entry name" value="PNRC-like_rgn"/>
</dbReference>
<feature type="compositionally biased region" description="Polar residues" evidence="1">
    <location>
        <begin position="22"/>
        <end position="35"/>
    </location>
</feature>
<feature type="compositionally biased region" description="Polar residues" evidence="1">
    <location>
        <begin position="287"/>
        <end position="308"/>
    </location>
</feature>
<keyword evidence="3" id="KW-1185">Reference proteome</keyword>